<dbReference type="RefSeq" id="WP_378973410.1">
    <property type="nucleotide sequence ID" value="NZ_JBHSWN010000001.1"/>
</dbReference>
<comment type="caution">
    <text evidence="2">The sequence shown here is derived from an EMBL/GenBank/DDBJ whole genome shotgun (WGS) entry which is preliminary data.</text>
</comment>
<dbReference type="Proteomes" id="UP001596292">
    <property type="component" value="Unassembled WGS sequence"/>
</dbReference>
<dbReference type="CDD" id="cd00093">
    <property type="entry name" value="HTH_XRE"/>
    <property type="match status" value="1"/>
</dbReference>
<name>A0ABW2BQ72_9HYPH</name>
<sequence>MTIVTIVRTVTPAGEAIVILPEAEFDRLRDLAEEAADARIAEVSEERLRVGEEELLSEADLDALRRAPTPLAFWRARRGLSLEALSRESGVPTDILQALESGVHPAEARFCEALARILGVEAEDIAP</sequence>
<keyword evidence="3" id="KW-1185">Reference proteome</keyword>
<dbReference type="SUPFAM" id="SSF47413">
    <property type="entry name" value="lambda repressor-like DNA-binding domains"/>
    <property type="match status" value="1"/>
</dbReference>
<accession>A0ABW2BQ72</accession>
<feature type="domain" description="HTH cro/C1-type" evidence="1">
    <location>
        <begin position="71"/>
        <end position="125"/>
    </location>
</feature>
<organism evidence="2 3">
    <name type="scientific">Methylobacterium komagatae</name>
    <dbReference type="NCBI Taxonomy" id="374425"/>
    <lineage>
        <taxon>Bacteria</taxon>
        <taxon>Pseudomonadati</taxon>
        <taxon>Pseudomonadota</taxon>
        <taxon>Alphaproteobacteria</taxon>
        <taxon>Hyphomicrobiales</taxon>
        <taxon>Methylobacteriaceae</taxon>
        <taxon>Methylobacterium</taxon>
    </lineage>
</organism>
<proteinExistence type="predicted"/>
<gene>
    <name evidence="2" type="ORF">ACFQE0_21850</name>
</gene>
<dbReference type="Gene3D" id="1.10.260.40">
    <property type="entry name" value="lambda repressor-like DNA-binding domains"/>
    <property type="match status" value="1"/>
</dbReference>
<dbReference type="SMART" id="SM00530">
    <property type="entry name" value="HTH_XRE"/>
    <property type="match status" value="1"/>
</dbReference>
<evidence type="ECO:0000259" key="1">
    <source>
        <dbReference type="PROSITE" id="PS50943"/>
    </source>
</evidence>
<reference evidence="3" key="1">
    <citation type="journal article" date="2019" name="Int. J. Syst. Evol. Microbiol.">
        <title>The Global Catalogue of Microorganisms (GCM) 10K type strain sequencing project: providing services to taxonomists for standard genome sequencing and annotation.</title>
        <authorList>
            <consortium name="The Broad Institute Genomics Platform"/>
            <consortium name="The Broad Institute Genome Sequencing Center for Infectious Disease"/>
            <person name="Wu L."/>
            <person name="Ma J."/>
        </authorList>
    </citation>
    <scope>NUCLEOTIDE SEQUENCE [LARGE SCALE GENOMIC DNA]</scope>
    <source>
        <strain evidence="3">CCUG 48316</strain>
    </source>
</reference>
<protein>
    <submittedName>
        <fullName evidence="2">Helix-turn-helix domain-containing protein</fullName>
    </submittedName>
</protein>
<dbReference type="EMBL" id="JBHSWN010000001">
    <property type="protein sequence ID" value="MFC6791997.1"/>
    <property type="molecule type" value="Genomic_DNA"/>
</dbReference>
<dbReference type="PROSITE" id="PS50943">
    <property type="entry name" value="HTH_CROC1"/>
    <property type="match status" value="1"/>
</dbReference>
<dbReference type="InterPro" id="IPR010982">
    <property type="entry name" value="Lambda_DNA-bd_dom_sf"/>
</dbReference>
<dbReference type="Pfam" id="PF13560">
    <property type="entry name" value="HTH_31"/>
    <property type="match status" value="1"/>
</dbReference>
<dbReference type="InterPro" id="IPR001387">
    <property type="entry name" value="Cro/C1-type_HTH"/>
</dbReference>
<evidence type="ECO:0000313" key="2">
    <source>
        <dbReference type="EMBL" id="MFC6791997.1"/>
    </source>
</evidence>
<evidence type="ECO:0000313" key="3">
    <source>
        <dbReference type="Proteomes" id="UP001596292"/>
    </source>
</evidence>